<dbReference type="AlphaFoldDB" id="A0A4E9EYA9"/>
<dbReference type="CTD" id="66059628"/>
<dbReference type="EMBL" id="CAAKNF010000196">
    <property type="protein sequence ID" value="VIO89255.1"/>
    <property type="molecule type" value="Genomic_DNA"/>
</dbReference>
<proteinExistence type="predicted"/>
<dbReference type="RefSeq" id="XP_042931403.1">
    <property type="nucleotide sequence ID" value="XM_043075469.1"/>
</dbReference>
<gene>
    <name evidence="1" type="primary">Bm285</name>
    <name evidence="1" type="ORF">BM_BM285</name>
</gene>
<feature type="non-terminal residue" evidence="1">
    <location>
        <position position="35"/>
    </location>
</feature>
<sequence>MEIRTTREGDDNSYNAEIELHLQLLLPYNSLPAQV</sequence>
<organism evidence="1">
    <name type="scientific">Brugia malayi</name>
    <name type="common">Filarial nematode worm</name>
    <dbReference type="NCBI Taxonomy" id="6279"/>
    <lineage>
        <taxon>Eukaryota</taxon>
        <taxon>Metazoa</taxon>
        <taxon>Ecdysozoa</taxon>
        <taxon>Nematoda</taxon>
        <taxon>Chromadorea</taxon>
        <taxon>Rhabditida</taxon>
        <taxon>Spirurina</taxon>
        <taxon>Spiruromorpha</taxon>
        <taxon>Filarioidea</taxon>
        <taxon>Onchocercidae</taxon>
        <taxon>Brugia</taxon>
    </lineage>
</organism>
<evidence type="ECO:0000313" key="1">
    <source>
        <dbReference type="EMBL" id="VIO89255.1"/>
    </source>
</evidence>
<protein>
    <submittedName>
        <fullName evidence="1">Uncharacterized protein</fullName>
    </submittedName>
</protein>
<reference evidence="1" key="1">
    <citation type="submission" date="2019-04" db="EMBL/GenBank/DDBJ databases">
        <authorList>
            <person name="Howe K."/>
            <person name="Paulini M."/>
            <person name="Williams G."/>
        </authorList>
    </citation>
    <scope>NUCLEOTIDE SEQUENCE [LARGE SCALE GENOMIC DNA]</scope>
    <source>
        <strain evidence="1">FR3</strain>
    </source>
</reference>
<accession>A0A4E9EYA9</accession>
<name>A0A4E9EYA9_BRUMA</name>
<dbReference type="GeneID" id="66059628"/>
<dbReference type="KEGG" id="bmy:BM_BM285"/>